<dbReference type="EMBL" id="MHSK01000016">
    <property type="protein sequence ID" value="OHA42246.1"/>
    <property type="molecule type" value="Genomic_DNA"/>
</dbReference>
<dbReference type="AlphaFoldDB" id="A0A1G2P1M3"/>
<protein>
    <recommendedName>
        <fullName evidence="3">Flavodoxin-like fold domain-containing protein</fullName>
    </recommendedName>
</protein>
<dbReference type="SUPFAM" id="SSF52218">
    <property type="entry name" value="Flavoproteins"/>
    <property type="match status" value="1"/>
</dbReference>
<accession>A0A1G2P1M3</accession>
<dbReference type="Pfam" id="PF02525">
    <property type="entry name" value="Flavodoxin_2"/>
    <property type="match status" value="1"/>
</dbReference>
<comment type="caution">
    <text evidence="4">The sequence shown here is derived from an EMBL/GenBank/DDBJ whole genome shotgun (WGS) entry which is preliminary data.</text>
</comment>
<dbReference type="InterPro" id="IPR051545">
    <property type="entry name" value="NAD(P)H_dehydrogenase_qn"/>
</dbReference>
<dbReference type="InterPro" id="IPR029039">
    <property type="entry name" value="Flavoprotein-like_sf"/>
</dbReference>
<dbReference type="GO" id="GO:0003955">
    <property type="term" value="F:NAD(P)H dehydrogenase (quinone) activity"/>
    <property type="evidence" value="ECO:0007669"/>
    <property type="project" value="TreeGrafter"/>
</dbReference>
<evidence type="ECO:0000313" key="5">
    <source>
        <dbReference type="Proteomes" id="UP000177269"/>
    </source>
</evidence>
<dbReference type="InterPro" id="IPR003680">
    <property type="entry name" value="Flavodoxin_fold"/>
</dbReference>
<organism evidence="4 5">
    <name type="scientific">Candidatus Taylorbacteria bacterium RIFCSPLOWO2_12_FULL_43_20</name>
    <dbReference type="NCBI Taxonomy" id="1802332"/>
    <lineage>
        <taxon>Bacteria</taxon>
        <taxon>Candidatus Tayloriibacteriota</taxon>
    </lineage>
</organism>
<dbReference type="PANTHER" id="PTHR10204">
    <property type="entry name" value="NAD P H OXIDOREDUCTASE-RELATED"/>
    <property type="match status" value="1"/>
</dbReference>
<reference evidence="4 5" key="1">
    <citation type="journal article" date="2016" name="Nat. Commun.">
        <title>Thousands of microbial genomes shed light on interconnected biogeochemical processes in an aquifer system.</title>
        <authorList>
            <person name="Anantharaman K."/>
            <person name="Brown C.T."/>
            <person name="Hug L.A."/>
            <person name="Sharon I."/>
            <person name="Castelle C.J."/>
            <person name="Probst A.J."/>
            <person name="Thomas B.C."/>
            <person name="Singh A."/>
            <person name="Wilkins M.J."/>
            <person name="Karaoz U."/>
            <person name="Brodie E.L."/>
            <person name="Williams K.H."/>
            <person name="Hubbard S.S."/>
            <person name="Banfield J.F."/>
        </authorList>
    </citation>
    <scope>NUCLEOTIDE SEQUENCE [LARGE SCALE GENOMIC DNA]</scope>
</reference>
<evidence type="ECO:0000256" key="1">
    <source>
        <dbReference type="ARBA" id="ARBA00006252"/>
    </source>
</evidence>
<feature type="domain" description="Flavodoxin-like fold" evidence="3">
    <location>
        <begin position="3"/>
        <end position="177"/>
    </location>
</feature>
<dbReference type="Gene3D" id="3.40.50.360">
    <property type="match status" value="1"/>
</dbReference>
<evidence type="ECO:0000313" key="4">
    <source>
        <dbReference type="EMBL" id="OHA42246.1"/>
    </source>
</evidence>
<comment type="similarity">
    <text evidence="1">Belongs to the NAD(P)H dehydrogenase (quinone) family.</text>
</comment>
<sequence>MNKKVLVFLGHPDKDTRSGTFADEYEAGAKSAGYEVRRVNIGDLQFDPILHKGYKEIQELEPDLKKTQEDIKWADHIALFYPNWFVSMPALLKGFFDRTWLPGFAFHFKPGSYGSWDRLLKGKSADVFITMDAPPWAERMMFGDYSNEIRKGIFGFAGIAPVRITKIGHMKNMPDDKLAFWKKKIRKHGSRAW</sequence>
<evidence type="ECO:0000259" key="3">
    <source>
        <dbReference type="Pfam" id="PF02525"/>
    </source>
</evidence>
<dbReference type="GO" id="GO:0005829">
    <property type="term" value="C:cytosol"/>
    <property type="evidence" value="ECO:0007669"/>
    <property type="project" value="TreeGrafter"/>
</dbReference>
<dbReference type="Proteomes" id="UP000177269">
    <property type="component" value="Unassembled WGS sequence"/>
</dbReference>
<keyword evidence="2" id="KW-0560">Oxidoreductase</keyword>
<dbReference type="PANTHER" id="PTHR10204:SF34">
    <property type="entry name" value="NAD(P)H DEHYDROGENASE [QUINONE] 1 ISOFORM 1"/>
    <property type="match status" value="1"/>
</dbReference>
<gene>
    <name evidence="4" type="ORF">A3G52_03610</name>
</gene>
<evidence type="ECO:0000256" key="2">
    <source>
        <dbReference type="ARBA" id="ARBA00023002"/>
    </source>
</evidence>
<name>A0A1G2P1M3_9BACT</name>
<proteinExistence type="inferred from homology"/>